<comment type="similarity">
    <text evidence="1 3">Belongs to the short-chain dehydrogenases/reductases (SDR) family.</text>
</comment>
<protein>
    <submittedName>
        <fullName evidence="4">Uncharacterized oxidoreductase UxuB</fullName>
        <ecNumber evidence="4">1.-.-.-</ecNumber>
    </submittedName>
</protein>
<reference evidence="4" key="1">
    <citation type="submission" date="2017-02" db="EMBL/GenBank/DDBJ databases">
        <authorList>
            <person name="Regsiter A."/>
            <person name="William W."/>
        </authorList>
    </citation>
    <scope>NUCLEOTIDE SEQUENCE</scope>
    <source>
        <strain evidence="4">BdmA 4</strain>
    </source>
</reference>
<dbReference type="SUPFAM" id="SSF51735">
    <property type="entry name" value="NAD(P)-binding Rossmann-fold domains"/>
    <property type="match status" value="1"/>
</dbReference>
<dbReference type="Pfam" id="PF13561">
    <property type="entry name" value="adh_short_C2"/>
    <property type="match status" value="1"/>
</dbReference>
<keyword evidence="2 4" id="KW-0560">Oxidoreductase</keyword>
<organism evidence="4">
    <name type="scientific">uncultured spirochete</name>
    <dbReference type="NCBI Taxonomy" id="156406"/>
    <lineage>
        <taxon>Bacteria</taxon>
        <taxon>Pseudomonadati</taxon>
        <taxon>Spirochaetota</taxon>
        <taxon>Spirochaetia</taxon>
        <taxon>Spirochaetales</taxon>
        <taxon>environmental samples</taxon>
    </lineage>
</organism>
<dbReference type="Gene3D" id="3.40.50.720">
    <property type="entry name" value="NAD(P)-binding Rossmann-like Domain"/>
    <property type="match status" value="1"/>
</dbReference>
<evidence type="ECO:0000313" key="4">
    <source>
        <dbReference type="EMBL" id="SLM18780.1"/>
    </source>
</evidence>
<evidence type="ECO:0000256" key="2">
    <source>
        <dbReference type="ARBA" id="ARBA00023002"/>
    </source>
</evidence>
<dbReference type="EMBL" id="FWDO01000005">
    <property type="protein sequence ID" value="SLM18780.1"/>
    <property type="molecule type" value="Genomic_DNA"/>
</dbReference>
<dbReference type="InterPro" id="IPR002347">
    <property type="entry name" value="SDR_fam"/>
</dbReference>
<evidence type="ECO:0000256" key="1">
    <source>
        <dbReference type="ARBA" id="ARBA00006484"/>
    </source>
</evidence>
<name>A0A3P3XRA6_9SPIR</name>
<evidence type="ECO:0000256" key="3">
    <source>
        <dbReference type="RuleBase" id="RU000363"/>
    </source>
</evidence>
<dbReference type="EC" id="1.-.-.-" evidence="4"/>
<dbReference type="NCBIfam" id="NF006132">
    <property type="entry name" value="PRK08277.1"/>
    <property type="match status" value="1"/>
</dbReference>
<proteinExistence type="inferred from homology"/>
<dbReference type="GO" id="GO:0016616">
    <property type="term" value="F:oxidoreductase activity, acting on the CH-OH group of donors, NAD or NADP as acceptor"/>
    <property type="evidence" value="ECO:0007669"/>
    <property type="project" value="TreeGrafter"/>
</dbReference>
<dbReference type="PRINTS" id="PR00080">
    <property type="entry name" value="SDRFAMILY"/>
</dbReference>
<dbReference type="PRINTS" id="PR00081">
    <property type="entry name" value="GDHRDH"/>
</dbReference>
<dbReference type="Pfam" id="PF00106">
    <property type="entry name" value="adh_short"/>
    <property type="match status" value="1"/>
</dbReference>
<dbReference type="PANTHER" id="PTHR42760:SF115">
    <property type="entry name" value="3-OXOACYL-[ACYL-CARRIER-PROTEIN] REDUCTASE FABG"/>
    <property type="match status" value="1"/>
</dbReference>
<dbReference type="PANTHER" id="PTHR42760">
    <property type="entry name" value="SHORT-CHAIN DEHYDROGENASES/REDUCTASES FAMILY MEMBER"/>
    <property type="match status" value="1"/>
</dbReference>
<dbReference type="InterPro" id="IPR036291">
    <property type="entry name" value="NAD(P)-bd_dom_sf"/>
</dbReference>
<gene>
    <name evidence="4" type="primary">uxuB</name>
    <name evidence="4" type="ORF">SPIRO4BDMA_50295</name>
</gene>
<sequence>MTVYLHGNTAVVTGGSGVLGSAMCVGLAKAGAQVAVLARGLEKAQHLVDTIEAEGGTAMAVSCDVLDAEAVAHSAELVTKTFGRCDILLNAAGGNNPKATTIKERLDAEDIERIMSPATGNREQSANASTFFDLDPDGVRSVFDLNFMGTFIPTQIFASHMMGMSVATIINMASMGSYAPMTKVPAYCAANAAIVNLTEWLAVHLAPAGIRVNAIAPGFFLGEQNRRLLQNEDGNLTLRGQKIIARTPAGRFGVPDDLVGTLLWLCDATASGFITGTVIPVDGGFNAFTGI</sequence>
<accession>A0A3P3XRA6</accession>
<dbReference type="AlphaFoldDB" id="A0A3P3XRA6"/>